<accession>A0AAU0N386</accession>
<dbReference type="AlphaFoldDB" id="A0AAU0N386"/>
<proteinExistence type="predicted"/>
<dbReference type="Pfam" id="PF07023">
    <property type="entry name" value="DUF1315"/>
    <property type="match status" value="1"/>
</dbReference>
<dbReference type="RefSeq" id="WP_318955185.1">
    <property type="nucleotide sequence ID" value="NZ_CP137555.1"/>
</dbReference>
<dbReference type="EMBL" id="CP137555">
    <property type="protein sequence ID" value="WOX06733.1"/>
    <property type="molecule type" value="Genomic_DNA"/>
</dbReference>
<evidence type="ECO:0000256" key="1">
    <source>
        <dbReference type="SAM" id="MobiDB-lite"/>
    </source>
</evidence>
<organism evidence="2 3">
    <name type="scientific">Microbulbifer pacificus</name>
    <dbReference type="NCBI Taxonomy" id="407164"/>
    <lineage>
        <taxon>Bacteria</taxon>
        <taxon>Pseudomonadati</taxon>
        <taxon>Pseudomonadota</taxon>
        <taxon>Gammaproteobacteria</taxon>
        <taxon>Cellvibrionales</taxon>
        <taxon>Microbulbiferaceae</taxon>
        <taxon>Microbulbifer</taxon>
    </lineage>
</organism>
<evidence type="ECO:0000313" key="3">
    <source>
        <dbReference type="Proteomes" id="UP001302477"/>
    </source>
</evidence>
<sequence>MFQSLDELLQILNPQIVGSLKRAIELGKWPNGVVLSPQQKMLCAEAVAYWEQKHAAPVERVGYVPPKATPCADKHDHDHDHDHEEEAVTWVAS</sequence>
<evidence type="ECO:0000313" key="2">
    <source>
        <dbReference type="EMBL" id="WOX06733.1"/>
    </source>
</evidence>
<dbReference type="InterPro" id="IPR009749">
    <property type="entry name" value="DUF1315"/>
</dbReference>
<reference evidence="2 3" key="1">
    <citation type="submission" date="2023-10" db="EMBL/GenBank/DDBJ databases">
        <title>Description of Microbulbifer bruguierae sp. nov., isolated from the sediments of mangrove plant Bruguiera sexangula and comparative genomic analyses of the genus Microbulbifer.</title>
        <authorList>
            <person name="Long M."/>
        </authorList>
    </citation>
    <scope>NUCLEOTIDE SEQUENCE [LARGE SCALE GENOMIC DNA]</scope>
    <source>
        <strain evidence="2 3">SPO729</strain>
    </source>
</reference>
<name>A0AAU0N386_9GAMM</name>
<keyword evidence="3" id="KW-1185">Reference proteome</keyword>
<gene>
    <name evidence="2" type="ORF">R5R33_06275</name>
</gene>
<feature type="compositionally biased region" description="Basic and acidic residues" evidence="1">
    <location>
        <begin position="72"/>
        <end position="86"/>
    </location>
</feature>
<feature type="region of interest" description="Disordered" evidence="1">
    <location>
        <begin position="67"/>
        <end position="93"/>
    </location>
</feature>
<dbReference type="Proteomes" id="UP001302477">
    <property type="component" value="Chromosome"/>
</dbReference>
<dbReference type="KEGG" id="mpaf:R5R33_06275"/>
<protein>
    <submittedName>
        <fullName evidence="2">DUF1315 family protein</fullName>
    </submittedName>
</protein>